<keyword evidence="2 4" id="KW-0697">Rotamase</keyword>
<dbReference type="GO" id="GO:0003755">
    <property type="term" value="F:peptidyl-prolyl cis-trans isomerase activity"/>
    <property type="evidence" value="ECO:0007669"/>
    <property type="project" value="UniProtKB-UniRule"/>
</dbReference>
<evidence type="ECO:0000256" key="3">
    <source>
        <dbReference type="ARBA" id="ARBA00023235"/>
    </source>
</evidence>
<protein>
    <recommendedName>
        <fullName evidence="4">Peptidyl-prolyl cis-trans isomerase</fullName>
        <shortName evidence="4">PPIase</shortName>
        <ecNumber evidence="4">5.2.1.8</ecNumber>
    </recommendedName>
</protein>
<accession>A0A9K3GJ99</accession>
<feature type="domain" description="PPIase cyclophilin-type" evidence="5">
    <location>
        <begin position="16"/>
        <end position="178"/>
    </location>
</feature>
<dbReference type="InterPro" id="IPR002130">
    <property type="entry name" value="Cyclophilin-type_PPIase_dom"/>
</dbReference>
<dbReference type="Proteomes" id="UP000265618">
    <property type="component" value="Unassembled WGS sequence"/>
</dbReference>
<dbReference type="InterPro" id="IPR024936">
    <property type="entry name" value="Cyclophilin-type_PPIase"/>
</dbReference>
<dbReference type="Gene3D" id="2.40.100.10">
    <property type="entry name" value="Cyclophilin-like"/>
    <property type="match status" value="1"/>
</dbReference>
<dbReference type="OrthoDB" id="193499at2759"/>
<evidence type="ECO:0000256" key="4">
    <source>
        <dbReference type="RuleBase" id="RU363019"/>
    </source>
</evidence>
<dbReference type="PROSITE" id="PS50072">
    <property type="entry name" value="CSA_PPIASE_2"/>
    <property type="match status" value="1"/>
</dbReference>
<comment type="similarity">
    <text evidence="4">Belongs to the cyclophilin-type PPIase family.</text>
</comment>
<comment type="function">
    <text evidence="4">PPIases accelerate the folding of proteins. It catalyzes the cis-trans isomerization of proline imidic peptide bonds in oligopeptides.</text>
</comment>
<dbReference type="PIRSF" id="PIRSF001467">
    <property type="entry name" value="Peptidylpro_ismrse"/>
    <property type="match status" value="1"/>
</dbReference>
<dbReference type="PANTHER" id="PTHR11071:SF561">
    <property type="entry name" value="PEPTIDYL-PROLYL CIS-TRANS ISOMERASE D-RELATED"/>
    <property type="match status" value="1"/>
</dbReference>
<evidence type="ECO:0000256" key="2">
    <source>
        <dbReference type="ARBA" id="ARBA00023110"/>
    </source>
</evidence>
<dbReference type="Pfam" id="PF00160">
    <property type="entry name" value="Pro_isomerase"/>
    <property type="match status" value="1"/>
</dbReference>
<dbReference type="SUPFAM" id="SSF50891">
    <property type="entry name" value="Cyclophilin-like"/>
    <property type="match status" value="1"/>
</dbReference>
<dbReference type="InterPro" id="IPR029000">
    <property type="entry name" value="Cyclophilin-like_dom_sf"/>
</dbReference>
<dbReference type="PANTHER" id="PTHR11071">
    <property type="entry name" value="PEPTIDYL-PROLYL CIS-TRANS ISOMERASE"/>
    <property type="match status" value="1"/>
</dbReference>
<dbReference type="PROSITE" id="PS00170">
    <property type="entry name" value="CSA_PPIASE_1"/>
    <property type="match status" value="1"/>
</dbReference>
<dbReference type="EC" id="5.2.1.8" evidence="4"/>
<dbReference type="GO" id="GO:0005737">
    <property type="term" value="C:cytoplasm"/>
    <property type="evidence" value="ECO:0007669"/>
    <property type="project" value="TreeGrafter"/>
</dbReference>
<reference evidence="6 7" key="1">
    <citation type="journal article" date="2018" name="PLoS ONE">
        <title>The draft genome of Kipferlia bialata reveals reductive genome evolution in fornicate parasites.</title>
        <authorList>
            <person name="Tanifuji G."/>
            <person name="Takabayashi S."/>
            <person name="Kume K."/>
            <person name="Takagi M."/>
            <person name="Nakayama T."/>
            <person name="Kamikawa R."/>
            <person name="Inagaki Y."/>
            <person name="Hashimoto T."/>
        </authorList>
    </citation>
    <scope>NUCLEOTIDE SEQUENCE [LARGE SCALE GENOMIC DNA]</scope>
    <source>
        <strain evidence="6">NY0173</strain>
    </source>
</reference>
<organism evidence="6 7">
    <name type="scientific">Kipferlia bialata</name>
    <dbReference type="NCBI Taxonomy" id="797122"/>
    <lineage>
        <taxon>Eukaryota</taxon>
        <taxon>Metamonada</taxon>
        <taxon>Carpediemonas-like organisms</taxon>
        <taxon>Kipferlia</taxon>
    </lineage>
</organism>
<dbReference type="GO" id="GO:0006457">
    <property type="term" value="P:protein folding"/>
    <property type="evidence" value="ECO:0007669"/>
    <property type="project" value="InterPro"/>
</dbReference>
<comment type="caution">
    <text evidence="6">The sequence shown here is derived from an EMBL/GenBank/DDBJ whole genome shotgun (WGS) entry which is preliminary data.</text>
</comment>
<evidence type="ECO:0000313" key="6">
    <source>
        <dbReference type="EMBL" id="GIQ85919.1"/>
    </source>
</evidence>
<name>A0A9K3GJ99_9EUKA</name>
<dbReference type="PRINTS" id="PR00153">
    <property type="entry name" value="CSAPPISMRASE"/>
</dbReference>
<evidence type="ECO:0000256" key="1">
    <source>
        <dbReference type="ARBA" id="ARBA00000971"/>
    </source>
</evidence>
<keyword evidence="7" id="KW-1185">Reference proteome</keyword>
<dbReference type="EMBL" id="BDIP01002211">
    <property type="protein sequence ID" value="GIQ85919.1"/>
    <property type="molecule type" value="Genomic_DNA"/>
</dbReference>
<keyword evidence="3 4" id="KW-0413">Isomerase</keyword>
<sequence>MAETQEGPTDARPWVFFDMTIGGEPVGRMVFELFKDQLPKTSENFRQFCTGEYRPHGAPVGYKGCTVHRVVKDFVIQGGDFVAGDGTGSKSIYGSEFDDESFMYQHSGAGLLSMANRGPNTNGCQFFVTCGAAPYLDGKHVVFGRVVKGMTVLRRLEGVPTGVKDKPRFNVVISQCGEL</sequence>
<dbReference type="FunFam" id="2.40.100.10:FF:000025">
    <property type="entry name" value="Peptidyl-prolyl cis-trans isomerase CYP19-2"/>
    <property type="match status" value="1"/>
</dbReference>
<dbReference type="InterPro" id="IPR020892">
    <property type="entry name" value="Cyclophilin-type_PPIase_CS"/>
</dbReference>
<gene>
    <name evidence="6" type="ORF">KIPB_007670</name>
</gene>
<dbReference type="GO" id="GO:0016018">
    <property type="term" value="F:cyclosporin A binding"/>
    <property type="evidence" value="ECO:0007669"/>
    <property type="project" value="TreeGrafter"/>
</dbReference>
<dbReference type="AlphaFoldDB" id="A0A9K3GJ99"/>
<evidence type="ECO:0000259" key="5">
    <source>
        <dbReference type="PROSITE" id="PS50072"/>
    </source>
</evidence>
<evidence type="ECO:0000313" key="7">
    <source>
        <dbReference type="Proteomes" id="UP000265618"/>
    </source>
</evidence>
<proteinExistence type="inferred from homology"/>
<comment type="catalytic activity">
    <reaction evidence="1 4">
        <text>[protein]-peptidylproline (omega=180) = [protein]-peptidylproline (omega=0)</text>
        <dbReference type="Rhea" id="RHEA:16237"/>
        <dbReference type="Rhea" id="RHEA-COMP:10747"/>
        <dbReference type="Rhea" id="RHEA-COMP:10748"/>
        <dbReference type="ChEBI" id="CHEBI:83833"/>
        <dbReference type="ChEBI" id="CHEBI:83834"/>
        <dbReference type="EC" id="5.2.1.8"/>
    </reaction>
</comment>